<dbReference type="EMBL" id="JACVFC010000005">
    <property type="protein sequence ID" value="MBC9934468.1"/>
    <property type="molecule type" value="Genomic_DNA"/>
</dbReference>
<accession>A0ABR7TXS0</accession>
<protein>
    <submittedName>
        <fullName evidence="1">Uncharacterized protein</fullName>
    </submittedName>
</protein>
<sequence>MTPAHNNEEESLQALTAYLASVDWSAEEDHFDSGEYIGVTLSALATGVSREEEKSLLGELLARTYHQSHAIPVILKLVYPLLLLCKTGKLQFRAEVLEFLTDIAEKHLYLRYRLLGLKPVKVDFIGDVYTTTEQAEASINKRRIYYEEICRHTTLIQDIITDKMPAVSTLAVKLYLLCLYENTPEDILQKIITVRELIAAKGEAAEENLLTGSAIILQQSAAQLPESLVASVTPGHYLSIARVFNAATTEDVVDAEILLQSSVQEYTTHPWADGYLAVLACAALLKHNREQRDGIDAILRAIRFQRNHAKKYTAGGPHWLPHQLMAEYLVARFFGDYWASLTKVPWEALSSLQQYILQKLSGEMGIYTYLQSYLGLPAEKESWRAWMPQ</sequence>
<name>A0ABR7TXS0_9BACT</name>
<organism evidence="1 2">
    <name type="scientific">Chitinophaga qingshengii</name>
    <dbReference type="NCBI Taxonomy" id="1569794"/>
    <lineage>
        <taxon>Bacteria</taxon>
        <taxon>Pseudomonadati</taxon>
        <taxon>Bacteroidota</taxon>
        <taxon>Chitinophagia</taxon>
        <taxon>Chitinophagales</taxon>
        <taxon>Chitinophagaceae</taxon>
        <taxon>Chitinophaga</taxon>
    </lineage>
</organism>
<keyword evidence="2" id="KW-1185">Reference proteome</keyword>
<reference evidence="1 2" key="1">
    <citation type="submission" date="2020-09" db="EMBL/GenBank/DDBJ databases">
        <title>Genome sequences of type strains of Chitinophaga qingshengii and Chitinophaga varians.</title>
        <authorList>
            <person name="Kittiwongwattana C."/>
        </authorList>
    </citation>
    <scope>NUCLEOTIDE SEQUENCE [LARGE SCALE GENOMIC DNA]</scope>
    <source>
        <strain evidence="1 2">JCM 30026</strain>
    </source>
</reference>
<evidence type="ECO:0000313" key="2">
    <source>
        <dbReference type="Proteomes" id="UP000659124"/>
    </source>
</evidence>
<gene>
    <name evidence="1" type="ORF">ICL07_29040</name>
</gene>
<comment type="caution">
    <text evidence="1">The sequence shown here is derived from an EMBL/GenBank/DDBJ whole genome shotgun (WGS) entry which is preliminary data.</text>
</comment>
<dbReference type="RefSeq" id="WP_188091561.1">
    <property type="nucleotide sequence ID" value="NZ_JACVFC010000005.1"/>
</dbReference>
<dbReference type="Proteomes" id="UP000659124">
    <property type="component" value="Unassembled WGS sequence"/>
</dbReference>
<evidence type="ECO:0000313" key="1">
    <source>
        <dbReference type="EMBL" id="MBC9934468.1"/>
    </source>
</evidence>
<proteinExistence type="predicted"/>